<accession>A0ACC3DBN3</accession>
<dbReference type="EMBL" id="JAWDJW010006431">
    <property type="protein sequence ID" value="KAK3064772.1"/>
    <property type="molecule type" value="Genomic_DNA"/>
</dbReference>
<proteinExistence type="predicted"/>
<organism evidence="1 2">
    <name type="scientific">Coniosporium uncinatum</name>
    <dbReference type="NCBI Taxonomy" id="93489"/>
    <lineage>
        <taxon>Eukaryota</taxon>
        <taxon>Fungi</taxon>
        <taxon>Dikarya</taxon>
        <taxon>Ascomycota</taxon>
        <taxon>Pezizomycotina</taxon>
        <taxon>Dothideomycetes</taxon>
        <taxon>Dothideomycetes incertae sedis</taxon>
        <taxon>Coniosporium</taxon>
    </lineage>
</organism>
<evidence type="ECO:0000313" key="2">
    <source>
        <dbReference type="Proteomes" id="UP001186974"/>
    </source>
</evidence>
<keyword evidence="2" id="KW-1185">Reference proteome</keyword>
<sequence length="261" mass="29358">MFREGARQPSSLSRYLTSRTNISSKKMASAKPFIDSQVSCPLFKLPRELRDEIYDYILAGAFRTTTYLTRIYFPGLGSHPLLSSCLRIYLEADDGVERMVYSKPVTVDIGFTTLLAGPVLDNNYLTKTYNTTFLARIKHLRLRVALNPETTHDRDVAMKLMELFVTAVDYGAHLGSLKIALYGNIKESILNRYVGHALAVWSMECVGGDGEVAITMDETTMEPGKAAWTEGFEFVEELEKAIKGDQDALGWLIRKEYMGEI</sequence>
<reference evidence="1" key="1">
    <citation type="submission" date="2024-09" db="EMBL/GenBank/DDBJ databases">
        <title>Black Yeasts Isolated from many extreme environments.</title>
        <authorList>
            <person name="Coleine C."/>
            <person name="Stajich J.E."/>
            <person name="Selbmann L."/>
        </authorList>
    </citation>
    <scope>NUCLEOTIDE SEQUENCE</scope>
    <source>
        <strain evidence="1">CCFEE 5737</strain>
    </source>
</reference>
<dbReference type="Proteomes" id="UP001186974">
    <property type="component" value="Unassembled WGS sequence"/>
</dbReference>
<protein>
    <submittedName>
        <fullName evidence="1">Uncharacterized protein</fullName>
    </submittedName>
</protein>
<evidence type="ECO:0000313" key="1">
    <source>
        <dbReference type="EMBL" id="KAK3064772.1"/>
    </source>
</evidence>
<gene>
    <name evidence="1" type="ORF">LTS18_004125</name>
</gene>
<name>A0ACC3DBN3_9PEZI</name>
<comment type="caution">
    <text evidence="1">The sequence shown here is derived from an EMBL/GenBank/DDBJ whole genome shotgun (WGS) entry which is preliminary data.</text>
</comment>